<dbReference type="PANTHER" id="PTHR30160">
    <property type="entry name" value="TETRAACYLDISACCHARIDE 4'-KINASE-RELATED"/>
    <property type="match status" value="1"/>
</dbReference>
<keyword evidence="1" id="KW-0328">Glycosyltransferase</keyword>
<evidence type="ECO:0000256" key="2">
    <source>
        <dbReference type="ARBA" id="ARBA00022679"/>
    </source>
</evidence>
<reference evidence="3 4" key="1">
    <citation type="journal article" date="2019" name="Int. J. Syst. Evol. Microbiol.">
        <title>Thermogemmatispora aurantia sp. nov. and Thermogemmatispora argillosa sp. nov., within the class Ktedonobacteria, and emended description of the genus Thermogemmatispora.</title>
        <authorList>
            <person name="Zheng Y."/>
            <person name="Wang C.M."/>
            <person name="Sakai Y."/>
            <person name="Abe K."/>
            <person name="Yokota A."/>
            <person name="Yabe S."/>
        </authorList>
    </citation>
    <scope>NUCLEOTIDE SEQUENCE [LARGE SCALE GENOMIC DNA]</scope>
    <source>
        <strain evidence="3 4">A1-2</strain>
    </source>
</reference>
<dbReference type="GO" id="GO:0005829">
    <property type="term" value="C:cytosol"/>
    <property type="evidence" value="ECO:0007669"/>
    <property type="project" value="TreeGrafter"/>
</dbReference>
<proteinExistence type="predicted"/>
<name>A0A5J4K7H8_9CHLR</name>
<comment type="caution">
    <text evidence="3">The sequence shown here is derived from an EMBL/GenBank/DDBJ whole genome shotgun (WGS) entry which is preliminary data.</text>
</comment>
<evidence type="ECO:0000256" key="1">
    <source>
        <dbReference type="ARBA" id="ARBA00022676"/>
    </source>
</evidence>
<sequence>MSMSKADERHGELLVIRPGAIGDTLLTFPVLSALRAASPSAGLTLVGNARVLPLARWLSVADAVEDYADLRWSALFAEGGLDPTGLGARLRRAERVVCWLADPEGVVERNLREAGVTAATIRPGRPPAGTHLHATSYLAQTLGLAFDLDRAESCRYRLPSAVLEQEPPLFSAAPLVIHPGSGSAAKCWPASHFAAVVRWAWARDWPVLVLAGPADHERLAELLRALPTPSPDRIKVLIDLPLLRVAAQIQRARCYLGNDSGLSHLAGLLGVPTVALFGPTDPAVWRPLGPAVVAVRSQPLDQLAVEVVVRHIEQLARSPTEDFWGWGEAKRGTSVPETGL</sequence>
<protein>
    <recommendedName>
        <fullName evidence="5">Glycosyl transferase</fullName>
    </recommendedName>
</protein>
<dbReference type="Proteomes" id="UP000334820">
    <property type="component" value="Unassembled WGS sequence"/>
</dbReference>
<dbReference type="InterPro" id="IPR051199">
    <property type="entry name" value="LPS_LOS_Heptosyltrfase"/>
</dbReference>
<dbReference type="InterPro" id="IPR002201">
    <property type="entry name" value="Glyco_trans_9"/>
</dbReference>
<dbReference type="CDD" id="cd03789">
    <property type="entry name" value="GT9_LPS_heptosyltransferase"/>
    <property type="match status" value="1"/>
</dbReference>
<dbReference type="AlphaFoldDB" id="A0A5J4K7H8"/>
<keyword evidence="4" id="KW-1185">Reference proteome</keyword>
<dbReference type="GO" id="GO:0008713">
    <property type="term" value="F:ADP-heptose-lipopolysaccharide heptosyltransferase activity"/>
    <property type="evidence" value="ECO:0007669"/>
    <property type="project" value="TreeGrafter"/>
</dbReference>
<dbReference type="SUPFAM" id="SSF53756">
    <property type="entry name" value="UDP-Glycosyltransferase/glycogen phosphorylase"/>
    <property type="match status" value="1"/>
</dbReference>
<accession>A0A5J4K7H8</accession>
<evidence type="ECO:0008006" key="5">
    <source>
        <dbReference type="Google" id="ProtNLM"/>
    </source>
</evidence>
<organism evidence="3 4">
    <name type="scientific">Thermogemmatispora aurantia</name>
    <dbReference type="NCBI Taxonomy" id="2045279"/>
    <lineage>
        <taxon>Bacteria</taxon>
        <taxon>Bacillati</taxon>
        <taxon>Chloroflexota</taxon>
        <taxon>Ktedonobacteria</taxon>
        <taxon>Thermogemmatisporales</taxon>
        <taxon>Thermogemmatisporaceae</taxon>
        <taxon>Thermogemmatispora</taxon>
    </lineage>
</organism>
<dbReference type="EMBL" id="BKZV01000005">
    <property type="protein sequence ID" value="GER84578.1"/>
    <property type="molecule type" value="Genomic_DNA"/>
</dbReference>
<gene>
    <name evidence="3" type="ORF">KTAU_32140</name>
</gene>
<dbReference type="Pfam" id="PF01075">
    <property type="entry name" value="Glyco_transf_9"/>
    <property type="match status" value="1"/>
</dbReference>
<evidence type="ECO:0000313" key="3">
    <source>
        <dbReference type="EMBL" id="GER84578.1"/>
    </source>
</evidence>
<dbReference type="Gene3D" id="3.40.50.2000">
    <property type="entry name" value="Glycogen Phosphorylase B"/>
    <property type="match status" value="2"/>
</dbReference>
<keyword evidence="2" id="KW-0808">Transferase</keyword>
<evidence type="ECO:0000313" key="4">
    <source>
        <dbReference type="Proteomes" id="UP000334820"/>
    </source>
</evidence>
<dbReference type="GO" id="GO:0009244">
    <property type="term" value="P:lipopolysaccharide core region biosynthetic process"/>
    <property type="evidence" value="ECO:0007669"/>
    <property type="project" value="TreeGrafter"/>
</dbReference>